<evidence type="ECO:0000313" key="11">
    <source>
        <dbReference type="Proteomes" id="UP000014760"/>
    </source>
</evidence>
<evidence type="ECO:0000256" key="2">
    <source>
        <dbReference type="ARBA" id="ARBA00022664"/>
    </source>
</evidence>
<dbReference type="PANTHER" id="PTHR13976">
    <property type="entry name" value="HETEROGENEOUS NUCLEAR RIBONUCLEOPROTEIN-RELATED"/>
    <property type="match status" value="1"/>
</dbReference>
<dbReference type="InterPro" id="IPR012677">
    <property type="entry name" value="Nucleotide-bd_a/b_plait_sf"/>
</dbReference>
<dbReference type="InterPro" id="IPR000504">
    <property type="entry name" value="RRM_dom"/>
</dbReference>
<dbReference type="SMART" id="SM00360">
    <property type="entry name" value="RRM"/>
    <property type="match status" value="3"/>
</dbReference>
<dbReference type="OrthoDB" id="431068at2759"/>
<evidence type="ECO:0000256" key="7">
    <source>
        <dbReference type="SAM" id="SignalP"/>
    </source>
</evidence>
<dbReference type="Gene3D" id="3.30.70.330">
    <property type="match status" value="3"/>
</dbReference>
<dbReference type="EMBL" id="AMQN01003636">
    <property type="status" value="NOT_ANNOTATED_CDS"/>
    <property type="molecule type" value="Genomic_DNA"/>
</dbReference>
<reference evidence="9 11" key="2">
    <citation type="journal article" date="2013" name="Nature">
        <title>Insights into bilaterian evolution from three spiralian genomes.</title>
        <authorList>
            <person name="Simakov O."/>
            <person name="Marletaz F."/>
            <person name="Cho S.J."/>
            <person name="Edsinger-Gonzales E."/>
            <person name="Havlak P."/>
            <person name="Hellsten U."/>
            <person name="Kuo D.H."/>
            <person name="Larsson T."/>
            <person name="Lv J."/>
            <person name="Arendt D."/>
            <person name="Savage R."/>
            <person name="Osoegawa K."/>
            <person name="de Jong P."/>
            <person name="Grimwood J."/>
            <person name="Chapman J.A."/>
            <person name="Shapiro H."/>
            <person name="Aerts A."/>
            <person name="Otillar R.P."/>
            <person name="Terry A.Y."/>
            <person name="Boore J.L."/>
            <person name="Grigoriev I.V."/>
            <person name="Lindberg D.R."/>
            <person name="Seaver E.C."/>
            <person name="Weisblat D.A."/>
            <person name="Putnam N.H."/>
            <person name="Rokhsar D.S."/>
        </authorList>
    </citation>
    <scope>NUCLEOTIDE SEQUENCE</scope>
    <source>
        <strain evidence="9 11">I ESC-2004</strain>
    </source>
</reference>
<keyword evidence="2" id="KW-0507">mRNA processing</keyword>
<dbReference type="InterPro" id="IPR050666">
    <property type="entry name" value="ESRP"/>
</dbReference>
<feature type="signal peptide" evidence="7">
    <location>
        <begin position="1"/>
        <end position="20"/>
    </location>
</feature>
<evidence type="ECO:0000256" key="1">
    <source>
        <dbReference type="ARBA" id="ARBA00008866"/>
    </source>
</evidence>
<dbReference type="InterPro" id="IPR036397">
    <property type="entry name" value="RNaseH_sf"/>
</dbReference>
<dbReference type="PROSITE" id="PS50102">
    <property type="entry name" value="RRM"/>
    <property type="match status" value="2"/>
</dbReference>
<dbReference type="EMBL" id="AMQN01003633">
    <property type="status" value="NOT_ANNOTATED_CDS"/>
    <property type="molecule type" value="Genomic_DNA"/>
</dbReference>
<evidence type="ECO:0000256" key="4">
    <source>
        <dbReference type="ARBA" id="ARBA00022884"/>
    </source>
</evidence>
<proteinExistence type="inferred from homology"/>
<keyword evidence="4 6" id="KW-0694">RNA-binding</keyword>
<dbReference type="OMA" id="VQHPSAC"/>
<keyword evidence="11" id="KW-1185">Reference proteome</keyword>
<dbReference type="EMBL" id="KB312379">
    <property type="protein sequence ID" value="ELT87306.1"/>
    <property type="molecule type" value="Genomic_DNA"/>
</dbReference>
<dbReference type="EnsemblMetazoa" id="CapteT189098">
    <property type="protein sequence ID" value="CapteP189098"/>
    <property type="gene ID" value="CapteG189098"/>
</dbReference>
<comment type="similarity">
    <text evidence="1">Belongs to the ESRP family.</text>
</comment>
<dbReference type="Pfam" id="PF00076">
    <property type="entry name" value="RRM_1"/>
    <property type="match status" value="2"/>
</dbReference>
<dbReference type="GO" id="GO:0008380">
    <property type="term" value="P:RNA splicing"/>
    <property type="evidence" value="ECO:0007669"/>
    <property type="project" value="UniProtKB-KW"/>
</dbReference>
<dbReference type="FunCoup" id="R7T3R7">
    <property type="interactions" value="65"/>
</dbReference>
<dbReference type="Proteomes" id="UP000014760">
    <property type="component" value="Unassembled WGS sequence"/>
</dbReference>
<dbReference type="HOGENOM" id="CLU_008009_2_1_1"/>
<evidence type="ECO:0000313" key="9">
    <source>
        <dbReference type="EMBL" id="ELT87306.1"/>
    </source>
</evidence>
<dbReference type="AlphaFoldDB" id="R7T3R7"/>
<evidence type="ECO:0000313" key="10">
    <source>
        <dbReference type="EnsemblMetazoa" id="CapteP189098"/>
    </source>
</evidence>
<dbReference type="EMBL" id="AMQN01003634">
    <property type="status" value="NOT_ANNOTATED_CDS"/>
    <property type="molecule type" value="Genomic_DNA"/>
</dbReference>
<dbReference type="Gene3D" id="3.30.420.10">
    <property type="entry name" value="Ribonuclease H-like superfamily/Ribonuclease H"/>
    <property type="match status" value="1"/>
</dbReference>
<evidence type="ECO:0000259" key="8">
    <source>
        <dbReference type="PROSITE" id="PS50102"/>
    </source>
</evidence>
<gene>
    <name evidence="9" type="ORF">CAPTEDRAFT_189098</name>
</gene>
<dbReference type="GO" id="GO:0003723">
    <property type="term" value="F:RNA binding"/>
    <property type="evidence" value="ECO:0007669"/>
    <property type="project" value="UniProtKB-UniRule"/>
</dbReference>
<reference evidence="10" key="3">
    <citation type="submission" date="2015-06" db="UniProtKB">
        <authorList>
            <consortium name="EnsemblMetazoa"/>
        </authorList>
    </citation>
    <scope>IDENTIFICATION</scope>
</reference>
<organism evidence="9">
    <name type="scientific">Capitella teleta</name>
    <name type="common">Polychaete worm</name>
    <dbReference type="NCBI Taxonomy" id="283909"/>
    <lineage>
        <taxon>Eukaryota</taxon>
        <taxon>Metazoa</taxon>
        <taxon>Spiralia</taxon>
        <taxon>Lophotrochozoa</taxon>
        <taxon>Annelida</taxon>
        <taxon>Polychaeta</taxon>
        <taxon>Sedentaria</taxon>
        <taxon>Scolecida</taxon>
        <taxon>Capitellidae</taxon>
        <taxon>Capitella</taxon>
    </lineage>
</organism>
<evidence type="ECO:0000256" key="5">
    <source>
        <dbReference type="ARBA" id="ARBA00023187"/>
    </source>
</evidence>
<keyword evidence="5" id="KW-0508">mRNA splicing</keyword>
<evidence type="ECO:0000256" key="3">
    <source>
        <dbReference type="ARBA" id="ARBA00022737"/>
    </source>
</evidence>
<evidence type="ECO:0000256" key="6">
    <source>
        <dbReference type="PROSITE-ProRule" id="PRU00176"/>
    </source>
</evidence>
<reference evidence="11" key="1">
    <citation type="submission" date="2012-12" db="EMBL/GenBank/DDBJ databases">
        <authorList>
            <person name="Hellsten U."/>
            <person name="Grimwood J."/>
            <person name="Chapman J.A."/>
            <person name="Shapiro H."/>
            <person name="Aerts A."/>
            <person name="Otillar R.P."/>
            <person name="Terry A.Y."/>
            <person name="Boore J.L."/>
            <person name="Simakov O."/>
            <person name="Marletaz F."/>
            <person name="Cho S.-J."/>
            <person name="Edsinger-Gonzales E."/>
            <person name="Havlak P."/>
            <person name="Kuo D.-H."/>
            <person name="Larsson T."/>
            <person name="Lv J."/>
            <person name="Arendt D."/>
            <person name="Savage R."/>
            <person name="Osoegawa K."/>
            <person name="de Jong P."/>
            <person name="Lindberg D.R."/>
            <person name="Seaver E.C."/>
            <person name="Weisblat D.A."/>
            <person name="Putnam N.H."/>
            <person name="Grigoriev I.V."/>
            <person name="Rokhsar D.S."/>
        </authorList>
    </citation>
    <scope>NUCLEOTIDE SEQUENCE</scope>
    <source>
        <strain evidence="11">I ESC-2004</strain>
    </source>
</reference>
<feature type="chain" id="PRO_5008786602" description="RRM domain-containing protein" evidence="7">
    <location>
        <begin position="21"/>
        <end position="639"/>
    </location>
</feature>
<dbReference type="EMBL" id="AMQN01003635">
    <property type="status" value="NOT_ANNOTATED_CDS"/>
    <property type="molecule type" value="Genomic_DNA"/>
</dbReference>
<dbReference type="GO" id="GO:0006397">
    <property type="term" value="P:mRNA processing"/>
    <property type="evidence" value="ECO:0007669"/>
    <property type="project" value="UniProtKB-KW"/>
</dbReference>
<keyword evidence="3" id="KW-0677">Repeat</keyword>
<accession>R7T3R7</accession>
<name>R7T3R7_CAPTE</name>
<dbReference type="SUPFAM" id="SSF54928">
    <property type="entry name" value="RNA-binding domain, RBD"/>
    <property type="match status" value="2"/>
</dbReference>
<dbReference type="InterPro" id="IPR035979">
    <property type="entry name" value="RBD_domain_sf"/>
</dbReference>
<sequence>MAAAASHLVVLFCATAGQNGENLGSDEEQIVLFVYLLYDLANNKFEHFLKSKEWHPRHGGKPFIFCVDGQLHFRLCLHPEVTRKNIHLEEHFNNFFDLRKEFKKFYKNEKPINCIKDMLDFLGTEEDQTVDYGVKQCQEMAGIIQKLVNDGHQFVENEKDIVKDRLEPGICRKDEAVDEECVIRARGLPWQSSDQDIARFFQGLNIANQQGRRNGEALIRFESKEHRDLALRKHKHHLGQRYIEVYRASGKDFLNIAGGNNTEAQAFLSRHSDSGNQVIVRMRGLPYTCTAEQVLEFFRQGEQSVEVLDGDEGILFVHQADGRATGDAFVLFANDDDATRALSKHRESIGTRYIELFKSTTAEVQQVLNRSMDPRTPSTETEAILPPLLPQIPTSPGLGGLLLPQQCSGEDMNLVLTSGLPQMGMAAPPASQPAMLPSVSIPNAAAFMPKPFGISPGSTMLSPHMNLAAASGAFPTPSSLYSPYTQIAAAQPSLAMSTQAMSALTPNGGLGAFAQPGLPARSTPLAAGTYPGTNGYQPVMYWYPSPPVSPQSAYYVSQTQCPTTVVIKGLPFNVQVADILAFFEGIYEMQPDVQVQRGSDGRLTGEAYITFGSRSEAERAITERNRKVIGNRFVEMFMA</sequence>
<dbReference type="STRING" id="283909.R7T3R7"/>
<protein>
    <recommendedName>
        <fullName evidence="8">RRM domain-containing protein</fullName>
    </recommendedName>
</protein>
<feature type="domain" description="RRM" evidence="8">
    <location>
        <begin position="278"/>
        <end position="361"/>
    </location>
</feature>
<feature type="domain" description="RRM" evidence="8">
    <location>
        <begin position="563"/>
        <end position="639"/>
    </location>
</feature>
<keyword evidence="7" id="KW-0732">Signal</keyword>